<dbReference type="GO" id="GO:0031514">
    <property type="term" value="C:motile cilium"/>
    <property type="evidence" value="ECO:0007669"/>
    <property type="project" value="UniProtKB-SubCell"/>
</dbReference>
<evidence type="ECO:0000256" key="13">
    <source>
        <dbReference type="ARBA" id="ARBA00023212"/>
    </source>
</evidence>
<evidence type="ECO:0000256" key="11">
    <source>
        <dbReference type="ARBA" id="ARBA00023054"/>
    </source>
</evidence>
<dbReference type="GO" id="GO:0005874">
    <property type="term" value="C:microtubule"/>
    <property type="evidence" value="ECO:0007669"/>
    <property type="project" value="UniProtKB-KW"/>
</dbReference>
<keyword evidence="5" id="KW-0217">Developmental protein</keyword>
<keyword evidence="10" id="KW-0744">Spermatogenesis</keyword>
<keyword evidence="14" id="KW-0966">Cell projection</keyword>
<name>A0A672S304_SINGR</name>
<evidence type="ECO:0000256" key="8">
    <source>
        <dbReference type="ARBA" id="ARBA00022782"/>
    </source>
</evidence>
<keyword evidence="13" id="KW-0206">Cytoskeleton</keyword>
<dbReference type="GO" id="GO:1902017">
    <property type="term" value="P:regulation of cilium assembly"/>
    <property type="evidence" value="ECO:0007669"/>
    <property type="project" value="TreeGrafter"/>
</dbReference>
<dbReference type="PANTHER" id="PTHR23162:SF8">
    <property type="entry name" value="OUTER DENSE FIBER PROTEIN 2"/>
    <property type="match status" value="1"/>
</dbReference>
<evidence type="ECO:0000256" key="6">
    <source>
        <dbReference type="ARBA" id="ARBA00022490"/>
    </source>
</evidence>
<feature type="coiled-coil region" evidence="18">
    <location>
        <begin position="300"/>
        <end position="429"/>
    </location>
</feature>
<dbReference type="InterPro" id="IPR026099">
    <property type="entry name" value="Odf2-rel"/>
</dbReference>
<organism evidence="20 21">
    <name type="scientific">Sinocyclocheilus grahami</name>
    <name type="common">Dianchi golden-line fish</name>
    <name type="synonym">Barbus grahami</name>
    <dbReference type="NCBI Taxonomy" id="75366"/>
    <lineage>
        <taxon>Eukaryota</taxon>
        <taxon>Metazoa</taxon>
        <taxon>Chordata</taxon>
        <taxon>Craniata</taxon>
        <taxon>Vertebrata</taxon>
        <taxon>Euteleostomi</taxon>
        <taxon>Actinopterygii</taxon>
        <taxon>Neopterygii</taxon>
        <taxon>Teleostei</taxon>
        <taxon>Ostariophysi</taxon>
        <taxon>Cypriniformes</taxon>
        <taxon>Cyprinidae</taxon>
        <taxon>Cyprininae</taxon>
        <taxon>Sinocyclocheilus</taxon>
    </lineage>
</organism>
<dbReference type="PANTHER" id="PTHR23162">
    <property type="entry name" value="OUTER DENSE FIBER OF SPERM TAILS 2"/>
    <property type="match status" value="1"/>
</dbReference>
<protein>
    <recommendedName>
        <fullName evidence="15">Outer dense fiber protein 2</fullName>
    </recommendedName>
    <alternativeName>
        <fullName evidence="16">Cenexin</fullName>
    </alternativeName>
    <alternativeName>
        <fullName evidence="17">Outer dense fiber of sperm tails protein 2</fullName>
    </alternativeName>
</protein>
<evidence type="ECO:0000313" key="20">
    <source>
        <dbReference type="Ensembl" id="ENSSGRP00000096109.1"/>
    </source>
</evidence>
<dbReference type="AlphaFoldDB" id="A0A672S304"/>
<evidence type="ECO:0000256" key="15">
    <source>
        <dbReference type="ARBA" id="ARBA00040458"/>
    </source>
</evidence>
<evidence type="ECO:0000256" key="18">
    <source>
        <dbReference type="SAM" id="Coils"/>
    </source>
</evidence>
<comment type="similarity">
    <text evidence="4">Belongs to the ODF2 family.</text>
</comment>
<accession>A0A672S304</accession>
<sequence length="583" mass="67991">MKTRSPSPPVHVHVPDSTSVHVHLKKSPQKSQVRIDAQGKVSNLRSTASVKVRAPWVPPGKASRRREYKWEGPTRCLEITPGRATDPSSPPLQLTDLSSEEDDARGVIDKYERKIESLMSEVDCIKSEVKLRQAEDHLKHQSQQLSACRRLIDQHEERLEEASKDLRRTKRENADLRSTVDGTQSKMHSDQLGRQHELLEQKLDTFVETNRTLRRLLREQHGRETDALRLSDEKEMLMRKLAESEAEKRVCNLTPTFLALSLYIYLCIYNNVVSLIHIHLIQKDHLRTAGELPRVLESTRSRLQNQLYKKEAENNRLEAQIQRLEETLQRQQEEVQGLLEQMRELKQHCEGDRDVHKRVLEDQRKQAEQSVNTAAQLSAELLDKEAQLAEALSTAEELRQRYSKQNREKSQLELEITTLNNRLIELSEQLCSCKEKSCAEREGLLSRLHFLTSENTATKLENQRLKSTLSATEDRLSLSQTEVQQLKISLRDFESLVEGYKSQLQKTRLESEEYTLRLEMVEKEAQSDREEMEREVEQSRKQLHARLKEMEMLREALKRLENELREARENMHIQDRRNTDNSC</sequence>
<evidence type="ECO:0000256" key="9">
    <source>
        <dbReference type="ARBA" id="ARBA00022846"/>
    </source>
</evidence>
<feature type="region of interest" description="Disordered" evidence="19">
    <location>
        <begin position="79"/>
        <end position="103"/>
    </location>
</feature>
<dbReference type="GO" id="GO:0005814">
    <property type="term" value="C:centriole"/>
    <property type="evidence" value="ECO:0007669"/>
    <property type="project" value="UniProtKB-SubCell"/>
</dbReference>
<evidence type="ECO:0000256" key="14">
    <source>
        <dbReference type="ARBA" id="ARBA00023273"/>
    </source>
</evidence>
<dbReference type="GO" id="GO:0000922">
    <property type="term" value="C:spindle pole"/>
    <property type="evidence" value="ECO:0007669"/>
    <property type="project" value="UniProtKB-SubCell"/>
</dbReference>
<feature type="compositionally biased region" description="Basic and acidic residues" evidence="19">
    <location>
        <begin position="165"/>
        <end position="175"/>
    </location>
</feature>
<dbReference type="InParanoid" id="A0A672S304"/>
<evidence type="ECO:0000256" key="1">
    <source>
        <dbReference type="ARBA" id="ARBA00004114"/>
    </source>
</evidence>
<evidence type="ECO:0000256" key="2">
    <source>
        <dbReference type="ARBA" id="ARBA00004230"/>
    </source>
</evidence>
<feature type="coiled-coil region" evidence="18">
    <location>
        <begin position="490"/>
        <end position="577"/>
    </location>
</feature>
<keyword evidence="11 18" id="KW-0175">Coiled coil</keyword>
<keyword evidence="6" id="KW-0963">Cytoplasm</keyword>
<evidence type="ECO:0000256" key="10">
    <source>
        <dbReference type="ARBA" id="ARBA00022871"/>
    </source>
</evidence>
<evidence type="ECO:0000256" key="4">
    <source>
        <dbReference type="ARBA" id="ARBA00009316"/>
    </source>
</evidence>
<evidence type="ECO:0000256" key="16">
    <source>
        <dbReference type="ARBA" id="ARBA00041830"/>
    </source>
</evidence>
<dbReference type="Proteomes" id="UP000472262">
    <property type="component" value="Unassembled WGS sequence"/>
</dbReference>
<evidence type="ECO:0000256" key="5">
    <source>
        <dbReference type="ARBA" id="ARBA00022473"/>
    </source>
</evidence>
<dbReference type="GO" id="GO:0030154">
    <property type="term" value="P:cell differentiation"/>
    <property type="evidence" value="ECO:0007669"/>
    <property type="project" value="UniProtKB-KW"/>
</dbReference>
<dbReference type="Ensembl" id="ENSSGRT00000102254.1">
    <property type="protein sequence ID" value="ENSSGRP00000096109.1"/>
    <property type="gene ID" value="ENSSGRG00000048013.1"/>
</dbReference>
<feature type="region of interest" description="Disordered" evidence="19">
    <location>
        <begin position="165"/>
        <end position="191"/>
    </location>
</feature>
<keyword evidence="9" id="KW-0282">Flagellum</keyword>
<evidence type="ECO:0000256" key="17">
    <source>
        <dbReference type="ARBA" id="ARBA00043200"/>
    </source>
</evidence>
<evidence type="ECO:0000256" key="12">
    <source>
        <dbReference type="ARBA" id="ARBA00023069"/>
    </source>
</evidence>
<dbReference type="OMA" id="IRTPWIP"/>
<evidence type="ECO:0000313" key="21">
    <source>
        <dbReference type="Proteomes" id="UP000472262"/>
    </source>
</evidence>
<reference evidence="20" key="1">
    <citation type="submission" date="2025-08" db="UniProtKB">
        <authorList>
            <consortium name="Ensembl"/>
        </authorList>
    </citation>
    <scope>IDENTIFICATION</scope>
</reference>
<feature type="compositionally biased region" description="Low complexity" evidence="19">
    <location>
        <begin position="10"/>
        <end position="21"/>
    </location>
</feature>
<evidence type="ECO:0000256" key="3">
    <source>
        <dbReference type="ARBA" id="ARBA00004647"/>
    </source>
</evidence>
<comment type="subcellular location">
    <subcellularLocation>
        <location evidence="2">Cell projection</location>
        <location evidence="2">Cilium</location>
        <location evidence="2">Flagellum</location>
    </subcellularLocation>
    <subcellularLocation>
        <location evidence="1">Cytoplasm</location>
        <location evidence="1">Cytoskeleton</location>
        <location evidence="1">Microtubule organizing center</location>
        <location evidence="1">Centrosome</location>
        <location evidence="1">Centriole</location>
    </subcellularLocation>
    <subcellularLocation>
        <location evidence="3">Cytoplasm</location>
        <location evidence="3">Cytoskeleton</location>
        <location evidence="3">Spindle pole</location>
    </subcellularLocation>
</comment>
<keyword evidence="8" id="KW-0221">Differentiation</keyword>
<keyword evidence="21" id="KW-1185">Reference proteome</keyword>
<feature type="region of interest" description="Disordered" evidence="19">
    <location>
        <begin position="1"/>
        <end position="35"/>
    </location>
</feature>
<keyword evidence="7" id="KW-0493">Microtubule</keyword>
<keyword evidence="12" id="KW-0969">Cilium</keyword>
<evidence type="ECO:0000256" key="19">
    <source>
        <dbReference type="SAM" id="MobiDB-lite"/>
    </source>
</evidence>
<dbReference type="GO" id="GO:0007283">
    <property type="term" value="P:spermatogenesis"/>
    <property type="evidence" value="ECO:0007669"/>
    <property type="project" value="UniProtKB-KW"/>
</dbReference>
<evidence type="ECO:0000256" key="7">
    <source>
        <dbReference type="ARBA" id="ARBA00022701"/>
    </source>
</evidence>
<proteinExistence type="inferred from homology"/>
<reference evidence="20" key="2">
    <citation type="submission" date="2025-09" db="UniProtKB">
        <authorList>
            <consortium name="Ensembl"/>
        </authorList>
    </citation>
    <scope>IDENTIFICATION</scope>
</reference>
<dbReference type="GO" id="GO:0005813">
    <property type="term" value="C:centrosome"/>
    <property type="evidence" value="ECO:0007669"/>
    <property type="project" value="TreeGrafter"/>
</dbReference>